<keyword evidence="5 6" id="KW-0687">Ribonucleoprotein</keyword>
<sequence>MTIGTRLNCTDNTGAKELRIISVIGYKGSRRRMSKAGIGDMAVVSVRKGTPEMRRQVLRAVIVRQTKEYRRVDGMRIKFEDNAAVLMTPEGNPQGSEIRGPIAREAAEQWPLVAGIATMVV</sequence>
<keyword evidence="9" id="KW-1185">Reference proteome</keyword>
<comment type="similarity">
    <text evidence="1 6 7">Belongs to the universal ribosomal protein uL14 family.</text>
</comment>
<keyword evidence="2 6" id="KW-0699">rRNA-binding</keyword>
<dbReference type="Pfam" id="PF00238">
    <property type="entry name" value="Ribosomal_L14"/>
    <property type="match status" value="1"/>
</dbReference>
<dbReference type="AlphaFoldDB" id="A0A133V8Q6"/>
<evidence type="ECO:0000256" key="5">
    <source>
        <dbReference type="ARBA" id="ARBA00023274"/>
    </source>
</evidence>
<evidence type="ECO:0000256" key="6">
    <source>
        <dbReference type="HAMAP-Rule" id="MF_01367"/>
    </source>
</evidence>
<protein>
    <recommendedName>
        <fullName evidence="6">Large ribosomal subunit protein uL14</fullName>
    </recommendedName>
</protein>
<dbReference type="Gene3D" id="2.40.150.20">
    <property type="entry name" value="Ribosomal protein L14"/>
    <property type="match status" value="1"/>
</dbReference>
<dbReference type="PROSITE" id="PS00049">
    <property type="entry name" value="RIBOSOMAL_L14"/>
    <property type="match status" value="1"/>
</dbReference>
<dbReference type="InterPro" id="IPR036853">
    <property type="entry name" value="Ribosomal_uL14_sf"/>
</dbReference>
<comment type="function">
    <text evidence="6">Binds to 23S rRNA. Forms part of two intersubunit bridges in the 70S ribosome.</text>
</comment>
<dbReference type="PANTHER" id="PTHR11761">
    <property type="entry name" value="50S/60S RIBOSOMAL PROTEIN L14/L23"/>
    <property type="match status" value="1"/>
</dbReference>
<name>A0A133V8Q6_9EURY</name>
<evidence type="ECO:0000313" key="9">
    <source>
        <dbReference type="Proteomes" id="UP000070400"/>
    </source>
</evidence>
<evidence type="ECO:0000256" key="3">
    <source>
        <dbReference type="ARBA" id="ARBA00022884"/>
    </source>
</evidence>
<comment type="subunit">
    <text evidence="6">Part of the 50S ribosomal subunit. Forms a cluster with proteins L3 and L24e, part of which may contact the 16S rRNA in 2 intersubunit bridges.</text>
</comment>
<proteinExistence type="inferred from homology"/>
<dbReference type="PATRIC" id="fig|1698273.3.peg.299"/>
<dbReference type="GO" id="GO:0006412">
    <property type="term" value="P:translation"/>
    <property type="evidence" value="ECO:0007669"/>
    <property type="project" value="UniProtKB-UniRule"/>
</dbReference>
<accession>A0A133V8Q6</accession>
<keyword evidence="3 6" id="KW-0694">RNA-binding</keyword>
<gene>
    <name evidence="6" type="primary">rpl14</name>
    <name evidence="8" type="ORF">AKJ43_00460</name>
</gene>
<keyword evidence="4 6" id="KW-0689">Ribosomal protein</keyword>
<evidence type="ECO:0000256" key="1">
    <source>
        <dbReference type="ARBA" id="ARBA00010745"/>
    </source>
</evidence>
<dbReference type="HAMAP" id="MF_01367">
    <property type="entry name" value="Ribosomal_uL14"/>
    <property type="match status" value="1"/>
</dbReference>
<dbReference type="Proteomes" id="UP000070400">
    <property type="component" value="Unassembled WGS sequence"/>
</dbReference>
<evidence type="ECO:0000313" key="8">
    <source>
        <dbReference type="EMBL" id="KXB02823.1"/>
    </source>
</evidence>
<evidence type="ECO:0000256" key="2">
    <source>
        <dbReference type="ARBA" id="ARBA00022730"/>
    </source>
</evidence>
<dbReference type="GO" id="GO:0070180">
    <property type="term" value="F:large ribosomal subunit rRNA binding"/>
    <property type="evidence" value="ECO:0007669"/>
    <property type="project" value="TreeGrafter"/>
</dbReference>
<dbReference type="InterPro" id="IPR019972">
    <property type="entry name" value="Ribosomal_uL14_CS"/>
</dbReference>
<dbReference type="SMART" id="SM01374">
    <property type="entry name" value="Ribosomal_L14"/>
    <property type="match status" value="1"/>
</dbReference>
<organism evidence="8 9">
    <name type="scientific">candidate division MSBL1 archaeon SCGC-AAA261D19</name>
    <dbReference type="NCBI Taxonomy" id="1698273"/>
    <lineage>
        <taxon>Archaea</taxon>
        <taxon>Methanobacteriati</taxon>
        <taxon>Methanobacteriota</taxon>
        <taxon>candidate division MSBL1</taxon>
    </lineage>
</organism>
<dbReference type="FunFam" id="2.40.150.20:FF:000007">
    <property type="entry name" value="50S ribosomal protein L14"/>
    <property type="match status" value="1"/>
</dbReference>
<evidence type="ECO:0000256" key="4">
    <source>
        <dbReference type="ARBA" id="ARBA00022980"/>
    </source>
</evidence>
<dbReference type="NCBIfam" id="NF006344">
    <property type="entry name" value="PRK08571.1"/>
    <property type="match status" value="1"/>
</dbReference>
<dbReference type="CDD" id="cd00337">
    <property type="entry name" value="Ribosomal_uL14"/>
    <property type="match status" value="1"/>
</dbReference>
<dbReference type="PANTHER" id="PTHR11761:SF8">
    <property type="entry name" value="LARGE RIBOSOMAL SUBUNIT PROTEIN UL14"/>
    <property type="match status" value="1"/>
</dbReference>
<comment type="caution">
    <text evidence="8">The sequence shown here is derived from an EMBL/GenBank/DDBJ whole genome shotgun (WGS) entry which is preliminary data.</text>
</comment>
<dbReference type="GO" id="GO:0003735">
    <property type="term" value="F:structural constituent of ribosome"/>
    <property type="evidence" value="ECO:0007669"/>
    <property type="project" value="InterPro"/>
</dbReference>
<dbReference type="EMBL" id="LHXX01000003">
    <property type="protein sequence ID" value="KXB02823.1"/>
    <property type="molecule type" value="Genomic_DNA"/>
</dbReference>
<dbReference type="InterPro" id="IPR000218">
    <property type="entry name" value="Ribosomal_uL14"/>
</dbReference>
<reference evidence="8 9" key="1">
    <citation type="journal article" date="2016" name="Sci. Rep.">
        <title>Metabolic traits of an uncultured archaeal lineage -MSBL1- from brine pools of the Red Sea.</title>
        <authorList>
            <person name="Mwirichia R."/>
            <person name="Alam I."/>
            <person name="Rashid M."/>
            <person name="Vinu M."/>
            <person name="Ba-Alawi W."/>
            <person name="Anthony Kamau A."/>
            <person name="Kamanda Ngugi D."/>
            <person name="Goker M."/>
            <person name="Klenk H.P."/>
            <person name="Bajic V."/>
            <person name="Stingl U."/>
        </authorList>
    </citation>
    <scope>NUCLEOTIDE SEQUENCE [LARGE SCALE GENOMIC DNA]</scope>
    <source>
        <strain evidence="8">SCGC-AAA261D19</strain>
    </source>
</reference>
<dbReference type="SUPFAM" id="SSF50193">
    <property type="entry name" value="Ribosomal protein L14"/>
    <property type="match status" value="1"/>
</dbReference>
<dbReference type="NCBIfam" id="TIGR03673">
    <property type="entry name" value="uL14_arch"/>
    <property type="match status" value="1"/>
</dbReference>
<evidence type="ECO:0000256" key="7">
    <source>
        <dbReference type="RuleBase" id="RU003949"/>
    </source>
</evidence>
<dbReference type="GO" id="GO:0022625">
    <property type="term" value="C:cytosolic large ribosomal subunit"/>
    <property type="evidence" value="ECO:0007669"/>
    <property type="project" value="TreeGrafter"/>
</dbReference>
<dbReference type="InterPro" id="IPR019971">
    <property type="entry name" value="Ribosomal_uL14_arc"/>
</dbReference>